<dbReference type="HOGENOM" id="CLU_002977_4_1_5"/>
<organism evidence="12 13">
    <name type="scientific">Sphingopyxis alaskensis (strain DSM 13593 / LMG 18877 / RB2256)</name>
    <name type="common">Sphingomonas alaskensis</name>
    <dbReference type="NCBI Taxonomy" id="317655"/>
    <lineage>
        <taxon>Bacteria</taxon>
        <taxon>Pseudomonadati</taxon>
        <taxon>Pseudomonadota</taxon>
        <taxon>Alphaproteobacteria</taxon>
        <taxon>Sphingomonadales</taxon>
        <taxon>Sphingomonadaceae</taxon>
        <taxon>Sphingopyxis</taxon>
    </lineage>
</organism>
<evidence type="ECO:0000313" key="13">
    <source>
        <dbReference type="Proteomes" id="UP000006578"/>
    </source>
</evidence>
<dbReference type="SMART" id="SM00434">
    <property type="entry name" value="TOP4c"/>
    <property type="match status" value="1"/>
</dbReference>
<dbReference type="GO" id="GO:0019897">
    <property type="term" value="C:extrinsic component of plasma membrane"/>
    <property type="evidence" value="ECO:0007669"/>
    <property type="project" value="UniProtKB-UniRule"/>
</dbReference>
<dbReference type="eggNOG" id="COG0188">
    <property type="taxonomic scope" value="Bacteria"/>
</dbReference>
<dbReference type="InterPro" id="IPR035516">
    <property type="entry name" value="Gyrase/topoIV_suA_C"/>
</dbReference>
<sequence length="777" mass="85532">MARQPCYRRPIMASTTDDLPPSESGTSIDTPFDSALSQRYLVYALSTITARSLPDLRDGLKPVHRRLLWAMRAMRLDPSQGYKKSARVVGDVIGKFHPHGDTAVYDAMVRLAQDFSLRYPLVDGQGNFGNIDGDNAAAYRYTEARLTRVAVDLMQGLDEGTVDFRPTYNGEDEEPEIMPGLFPNLLANGASGIAVGMATNIPPHNAAEVIDAALLLIDNPKAGLSDLLDHVKGPDFPTGGIVAENAETIAQAYESGRGSFRVRARFSIGKDADGKWEADGIEKLSGGTWQLVISEIPYGVAKGKLIEQVAQLIADRKLPILEDVRDESAEDLRIVLVPKSRNVDAEVLKDSLYRLTDLESRFALNLNVLDATRTPKVMGLKQLLTEWLQHQIIVLVRRAEHRIAKIDDRLELVAGYIIAFLNLDRIIEIIRTEDEPKPVMIAEFELTDRQAEAILNMRLRSLRKLEEMELKREQTDLTAEREELAKLVESPARQRTRLRKDLERLRGVYGLDTSLGARRTTIAEAAPTREIPLDAMIEKEPVTVILSKRGWIRAQRGHVAPDQWGEFKFKEGDELLFAAHAQTTDKLLIAASDGRFFTVGADKLPGGRGFGEPLRLMVDIDPDARIVAMVPASAGGRLLLASTSGHGFIVNTDDVTAETRKGRNVVNLKPRAALVVARPIAPGDDSVAVVGDNRKLVVFPLAEVPVMGRGQGVMLQRYRDGGLSDAVSFVLAEGLSWAMGGDSGRTRTETDLAPWRVARGAAGRMPPTGFPRNNRFA</sequence>
<comment type="catalytic activity">
    <reaction evidence="1 7 8">
        <text>ATP-dependent breakage, passage and rejoining of double-stranded DNA.</text>
        <dbReference type="EC" id="5.6.2.2"/>
    </reaction>
</comment>
<keyword evidence="6 7" id="KW-0413">Isomerase</keyword>
<dbReference type="Gene3D" id="1.10.268.10">
    <property type="entry name" value="Topoisomerase, domain 3"/>
    <property type="match status" value="1"/>
</dbReference>
<comment type="function">
    <text evidence="7">Topoisomerase IV is essential for chromosome segregation. It relaxes supercoiled DNA. Performs the decatenation events required during the replication of a circular DNA molecule.</text>
</comment>
<dbReference type="SUPFAM" id="SSF56719">
    <property type="entry name" value="Type II DNA topoisomerase"/>
    <property type="match status" value="1"/>
</dbReference>
<dbReference type="InterPro" id="IPR050220">
    <property type="entry name" value="Type_II_DNA_Topoisomerases"/>
</dbReference>
<evidence type="ECO:0000256" key="4">
    <source>
        <dbReference type="ARBA" id="ARBA00023125"/>
    </source>
</evidence>
<feature type="site" description="Interaction with DNA" evidence="7">
    <location>
        <position position="97"/>
    </location>
</feature>
<name>Q1GRA5_SPHAL</name>
<dbReference type="PANTHER" id="PTHR43493">
    <property type="entry name" value="DNA GYRASE/TOPOISOMERASE SUBUNIT A"/>
    <property type="match status" value="1"/>
</dbReference>
<feature type="coiled-coil region" evidence="9">
    <location>
        <begin position="463"/>
        <end position="490"/>
    </location>
</feature>
<evidence type="ECO:0000256" key="6">
    <source>
        <dbReference type="ARBA" id="ARBA00023235"/>
    </source>
</evidence>
<evidence type="ECO:0000256" key="1">
    <source>
        <dbReference type="ARBA" id="ARBA00000185"/>
    </source>
</evidence>
<dbReference type="HAMAP" id="MF_00936">
    <property type="entry name" value="ParC_type1"/>
    <property type="match status" value="1"/>
</dbReference>
<dbReference type="CDD" id="cd00187">
    <property type="entry name" value="TOP4c"/>
    <property type="match status" value="1"/>
</dbReference>
<dbReference type="InterPro" id="IPR002205">
    <property type="entry name" value="Topo_IIA_dom_A"/>
</dbReference>
<dbReference type="Gene3D" id="3.90.199.10">
    <property type="entry name" value="Topoisomerase II, domain 5"/>
    <property type="match status" value="1"/>
</dbReference>
<feature type="domain" description="Topo IIA-type catalytic" evidence="11">
    <location>
        <begin position="53"/>
        <end position="531"/>
    </location>
</feature>
<keyword evidence="3 7" id="KW-0799">Topoisomerase</keyword>
<dbReference type="GO" id="GO:0006265">
    <property type="term" value="P:DNA topological change"/>
    <property type="evidence" value="ECO:0007669"/>
    <property type="project" value="UniProtKB-UniRule"/>
</dbReference>
<keyword evidence="13" id="KW-1185">Reference proteome</keyword>
<comment type="subcellular location">
    <subcellularLocation>
        <location evidence="7">Cell membrane</location>
        <topology evidence="7">Peripheral membrane protein</topology>
    </subcellularLocation>
</comment>
<keyword evidence="9" id="KW-0175">Coiled coil</keyword>
<dbReference type="GO" id="GO:0003677">
    <property type="term" value="F:DNA binding"/>
    <property type="evidence" value="ECO:0007669"/>
    <property type="project" value="UniProtKB-UniRule"/>
</dbReference>
<feature type="compositionally biased region" description="Polar residues" evidence="10">
    <location>
        <begin position="13"/>
        <end position="29"/>
    </location>
</feature>
<dbReference type="InterPro" id="IPR013757">
    <property type="entry name" value="Topo_IIA_A_a_sf"/>
</dbReference>
<dbReference type="PROSITE" id="PS52040">
    <property type="entry name" value="TOPO_IIA"/>
    <property type="match status" value="1"/>
</dbReference>
<evidence type="ECO:0000256" key="5">
    <source>
        <dbReference type="ARBA" id="ARBA00023136"/>
    </source>
</evidence>
<dbReference type="KEGG" id="sal:Sala_2108"/>
<feature type="site" description="Transition state stabilizer" evidence="7">
    <location>
        <position position="140"/>
    </location>
</feature>
<gene>
    <name evidence="7" type="primary">parC</name>
    <name evidence="12" type="ordered locus">Sala_2108</name>
</gene>
<dbReference type="EC" id="5.6.2.2" evidence="7"/>
<dbReference type="InterPro" id="IPR013758">
    <property type="entry name" value="Topo_IIA_A/C_ab"/>
</dbReference>
<dbReference type="NCBIfam" id="TIGR01062">
    <property type="entry name" value="parC_Gneg"/>
    <property type="match status" value="1"/>
</dbReference>
<dbReference type="PANTHER" id="PTHR43493:SF1">
    <property type="entry name" value="DNA TOPOISOMERASE 4 SUBUNIT A"/>
    <property type="match status" value="1"/>
</dbReference>
<dbReference type="Gene3D" id="2.120.10.90">
    <property type="entry name" value="DNA gyrase/topoisomerase IV, subunit A, C-terminal"/>
    <property type="match status" value="1"/>
</dbReference>
<dbReference type="Proteomes" id="UP000006578">
    <property type="component" value="Chromosome"/>
</dbReference>
<dbReference type="Pfam" id="PF00521">
    <property type="entry name" value="DNA_topoisoIV"/>
    <property type="match status" value="1"/>
</dbReference>
<feature type="site" description="Interaction with DNA" evidence="7">
    <location>
        <position position="61"/>
    </location>
</feature>
<keyword evidence="2 7" id="KW-1003">Cell membrane</keyword>
<evidence type="ECO:0000256" key="10">
    <source>
        <dbReference type="SAM" id="MobiDB-lite"/>
    </source>
</evidence>
<dbReference type="GO" id="GO:0007059">
    <property type="term" value="P:chromosome segregation"/>
    <property type="evidence" value="ECO:0007669"/>
    <property type="project" value="UniProtKB-UniRule"/>
</dbReference>
<accession>Q1GRA5</accession>
<feature type="region of interest" description="Disordered" evidence="10">
    <location>
        <begin position="1"/>
        <end position="29"/>
    </location>
</feature>
<evidence type="ECO:0000313" key="12">
    <source>
        <dbReference type="EMBL" id="ABF53817.1"/>
    </source>
</evidence>
<evidence type="ECO:0000256" key="9">
    <source>
        <dbReference type="SAM" id="Coils"/>
    </source>
</evidence>
<evidence type="ECO:0000259" key="11">
    <source>
        <dbReference type="PROSITE" id="PS52040"/>
    </source>
</evidence>
<dbReference type="AlphaFoldDB" id="Q1GRA5"/>
<protein>
    <recommendedName>
        <fullName evidence="7">DNA topoisomerase 4 subunit A</fullName>
        <ecNumber evidence="7">5.6.2.2</ecNumber>
    </recommendedName>
    <alternativeName>
        <fullName evidence="7">Topoisomerase IV subunit A</fullName>
    </alternativeName>
</protein>
<reference evidence="12 13" key="1">
    <citation type="journal article" date="2009" name="Proc. Natl. Acad. Sci. U.S.A.">
        <title>The genomic basis of trophic strategy in marine bacteria.</title>
        <authorList>
            <person name="Lauro F.M."/>
            <person name="McDougald D."/>
            <person name="Thomas T."/>
            <person name="Williams T.J."/>
            <person name="Egan S."/>
            <person name="Rice S."/>
            <person name="DeMaere M.Z."/>
            <person name="Ting L."/>
            <person name="Ertan H."/>
            <person name="Johnson J."/>
            <person name="Ferriera S."/>
            <person name="Lapidus A."/>
            <person name="Anderson I."/>
            <person name="Kyrpides N."/>
            <person name="Munk A.C."/>
            <person name="Detter C."/>
            <person name="Han C.S."/>
            <person name="Brown M.V."/>
            <person name="Robb F.T."/>
            <person name="Kjelleberg S."/>
            <person name="Cavicchioli R."/>
        </authorList>
    </citation>
    <scope>NUCLEOTIDE SEQUENCE [LARGE SCALE GENOMIC DNA]</scope>
    <source>
        <strain evidence="13">DSM 13593 / LMG 18877 / RB2256</strain>
    </source>
</reference>
<dbReference type="GO" id="GO:0005694">
    <property type="term" value="C:chromosome"/>
    <property type="evidence" value="ECO:0007669"/>
    <property type="project" value="InterPro"/>
</dbReference>
<dbReference type="NCBIfam" id="NF004044">
    <property type="entry name" value="PRK05561.1"/>
    <property type="match status" value="1"/>
</dbReference>
<proteinExistence type="inferred from homology"/>
<dbReference type="GO" id="GO:0005737">
    <property type="term" value="C:cytoplasm"/>
    <property type="evidence" value="ECO:0007669"/>
    <property type="project" value="TreeGrafter"/>
</dbReference>
<keyword evidence="4 7" id="KW-0238">DNA-binding</keyword>
<dbReference type="GO" id="GO:0005524">
    <property type="term" value="F:ATP binding"/>
    <property type="evidence" value="ECO:0007669"/>
    <property type="project" value="InterPro"/>
</dbReference>
<dbReference type="GO" id="GO:0009330">
    <property type="term" value="C:DNA topoisomerase type II (double strand cut, ATP-hydrolyzing) complex"/>
    <property type="evidence" value="ECO:0007669"/>
    <property type="project" value="TreeGrafter"/>
</dbReference>
<dbReference type="GO" id="GO:0003918">
    <property type="term" value="F:DNA topoisomerase type II (double strand cut, ATP-hydrolyzing) activity"/>
    <property type="evidence" value="ECO:0007669"/>
    <property type="project" value="UniProtKB-UniRule"/>
</dbReference>
<comment type="similarity">
    <text evidence="7">Belongs to the type II topoisomerase GyrA/ParC subunit family. ParC type 1 subfamily.</text>
</comment>
<dbReference type="SUPFAM" id="SSF101904">
    <property type="entry name" value="GyrA/ParC C-terminal domain-like"/>
    <property type="match status" value="1"/>
</dbReference>
<dbReference type="EMBL" id="CP000356">
    <property type="protein sequence ID" value="ABF53817.1"/>
    <property type="molecule type" value="Genomic_DNA"/>
</dbReference>
<dbReference type="InterPro" id="IPR005742">
    <property type="entry name" value="TopoIV_A_Gneg"/>
</dbReference>
<feature type="active site" description="O-(5'-phospho-DNA)-tyrosine intermediate" evidence="7 8">
    <location>
        <position position="141"/>
    </location>
</feature>
<evidence type="ECO:0000256" key="8">
    <source>
        <dbReference type="PROSITE-ProRule" id="PRU01384"/>
    </source>
</evidence>
<comment type="subunit">
    <text evidence="7">Heterotetramer composed of ParC and ParE.</text>
</comment>
<evidence type="ECO:0000256" key="2">
    <source>
        <dbReference type="ARBA" id="ARBA00022475"/>
    </source>
</evidence>
<dbReference type="Pfam" id="PF03989">
    <property type="entry name" value="DNA_gyraseA_C"/>
    <property type="match status" value="1"/>
</dbReference>
<evidence type="ECO:0000256" key="7">
    <source>
        <dbReference type="HAMAP-Rule" id="MF_00936"/>
    </source>
</evidence>
<keyword evidence="5 7" id="KW-0472">Membrane</keyword>
<dbReference type="InterPro" id="IPR006691">
    <property type="entry name" value="GyrA/parC_rep"/>
</dbReference>
<dbReference type="STRING" id="317655.Sala_2108"/>
<feature type="site" description="Interaction with DNA" evidence="7">
    <location>
        <position position="99"/>
    </location>
</feature>
<dbReference type="Gene3D" id="3.30.1360.40">
    <property type="match status" value="1"/>
</dbReference>
<dbReference type="InterPro" id="IPR013760">
    <property type="entry name" value="Topo_IIA-like_dom_sf"/>
</dbReference>
<evidence type="ECO:0000256" key="3">
    <source>
        <dbReference type="ARBA" id="ARBA00023029"/>
    </source>
</evidence>